<evidence type="ECO:0008006" key="10">
    <source>
        <dbReference type="Google" id="ProtNLM"/>
    </source>
</evidence>
<evidence type="ECO:0000256" key="1">
    <source>
        <dbReference type="ARBA" id="ARBA00004173"/>
    </source>
</evidence>
<keyword evidence="9" id="KW-1185">Reference proteome</keyword>
<feature type="domain" description="HIG1" evidence="7">
    <location>
        <begin position="460"/>
        <end position="499"/>
    </location>
</feature>
<keyword evidence="3 5" id="KW-1133">Transmembrane helix</keyword>
<evidence type="ECO:0000313" key="9">
    <source>
        <dbReference type="Proteomes" id="UP000008909"/>
    </source>
</evidence>
<keyword evidence="2 5" id="KW-0812">Transmembrane</keyword>
<dbReference type="AlphaFoldDB" id="G7YPB9"/>
<organism evidence="8 9">
    <name type="scientific">Clonorchis sinensis</name>
    <name type="common">Chinese liver fluke</name>
    <dbReference type="NCBI Taxonomy" id="79923"/>
    <lineage>
        <taxon>Eukaryota</taxon>
        <taxon>Metazoa</taxon>
        <taxon>Spiralia</taxon>
        <taxon>Lophotrochozoa</taxon>
        <taxon>Platyhelminthes</taxon>
        <taxon>Trematoda</taxon>
        <taxon>Digenea</taxon>
        <taxon>Opisthorchiida</taxon>
        <taxon>Opisthorchiata</taxon>
        <taxon>Opisthorchiidae</taxon>
        <taxon>Clonorchis</taxon>
    </lineage>
</organism>
<evidence type="ECO:0000259" key="7">
    <source>
        <dbReference type="Pfam" id="PF04588"/>
    </source>
</evidence>
<feature type="transmembrane region" description="Helical" evidence="5">
    <location>
        <begin position="487"/>
        <end position="507"/>
    </location>
</feature>
<dbReference type="PANTHER" id="PTHR47027">
    <property type="entry name" value="REVERSE TRANSCRIPTASE DOMAIN-CONTAINING PROTEIN"/>
    <property type="match status" value="1"/>
</dbReference>
<accession>G7YPB9</accession>
<dbReference type="Pfam" id="PF00078">
    <property type="entry name" value="RVT_1"/>
    <property type="match status" value="1"/>
</dbReference>
<dbReference type="GO" id="GO:0005739">
    <property type="term" value="C:mitochondrion"/>
    <property type="evidence" value="ECO:0007669"/>
    <property type="project" value="UniProtKB-SubCell"/>
</dbReference>
<dbReference type="Pfam" id="PF04588">
    <property type="entry name" value="HIG_1_N"/>
    <property type="match status" value="1"/>
</dbReference>
<evidence type="ECO:0000256" key="5">
    <source>
        <dbReference type="SAM" id="Phobius"/>
    </source>
</evidence>
<dbReference type="InterPro" id="IPR007667">
    <property type="entry name" value="Hypoxia_induced_domain"/>
</dbReference>
<comment type="subcellular location">
    <subcellularLocation>
        <location evidence="1">Mitochondrion</location>
    </subcellularLocation>
</comment>
<keyword evidence="4 5" id="KW-0472">Membrane</keyword>
<reference key="2">
    <citation type="submission" date="2011-10" db="EMBL/GenBank/DDBJ databases">
        <title>The genome and transcriptome sequence of Clonorchis sinensis provide insights into the carcinogenic liver fluke.</title>
        <authorList>
            <person name="Wang X."/>
            <person name="Huang Y."/>
            <person name="Chen W."/>
            <person name="Liu H."/>
            <person name="Guo L."/>
            <person name="Chen Y."/>
            <person name="Luo F."/>
            <person name="Zhou W."/>
            <person name="Sun J."/>
            <person name="Mao Q."/>
            <person name="Liang P."/>
            <person name="Zhou C."/>
            <person name="Tian Y."/>
            <person name="Men J."/>
            <person name="Lv X."/>
            <person name="Huang L."/>
            <person name="Zhou J."/>
            <person name="Hu Y."/>
            <person name="Li R."/>
            <person name="Zhang F."/>
            <person name="Lei H."/>
            <person name="Li X."/>
            <person name="Hu X."/>
            <person name="Liang C."/>
            <person name="Xu J."/>
            <person name="Wu Z."/>
            <person name="Yu X."/>
        </authorList>
    </citation>
    <scope>NUCLEOTIDE SEQUENCE</scope>
    <source>
        <strain>Henan</strain>
    </source>
</reference>
<dbReference type="Proteomes" id="UP000008909">
    <property type="component" value="Unassembled WGS sequence"/>
</dbReference>
<reference evidence="8" key="1">
    <citation type="journal article" date="2011" name="Genome Biol.">
        <title>The draft genome of the carcinogenic human liver fluke Clonorchis sinensis.</title>
        <authorList>
            <person name="Wang X."/>
            <person name="Chen W."/>
            <person name="Huang Y."/>
            <person name="Sun J."/>
            <person name="Men J."/>
            <person name="Liu H."/>
            <person name="Luo F."/>
            <person name="Guo L."/>
            <person name="Lv X."/>
            <person name="Deng C."/>
            <person name="Zhou C."/>
            <person name="Fan Y."/>
            <person name="Li X."/>
            <person name="Huang L."/>
            <person name="Hu Y."/>
            <person name="Liang C."/>
            <person name="Hu X."/>
            <person name="Xu J."/>
            <person name="Yu X."/>
        </authorList>
    </citation>
    <scope>NUCLEOTIDE SEQUENCE [LARGE SCALE GENOMIC DNA]</scope>
    <source>
        <strain evidence="8">Henan</strain>
    </source>
</reference>
<gene>
    <name evidence="8" type="ORF">CLF_105465</name>
</gene>
<feature type="transmembrane region" description="Helical" evidence="5">
    <location>
        <begin position="455"/>
        <end position="475"/>
    </location>
</feature>
<protein>
    <recommendedName>
        <fullName evidence="10">Reverse transcriptase domain-containing protein</fullName>
    </recommendedName>
</protein>
<evidence type="ECO:0000256" key="3">
    <source>
        <dbReference type="ARBA" id="ARBA00022989"/>
    </source>
</evidence>
<feature type="domain" description="Reverse transcriptase" evidence="6">
    <location>
        <begin position="279"/>
        <end position="403"/>
    </location>
</feature>
<evidence type="ECO:0000313" key="8">
    <source>
        <dbReference type="EMBL" id="GAA54800.1"/>
    </source>
</evidence>
<proteinExistence type="predicted"/>
<evidence type="ECO:0000259" key="6">
    <source>
        <dbReference type="Pfam" id="PF00078"/>
    </source>
</evidence>
<name>G7YPB9_CLOSI</name>
<evidence type="ECO:0000256" key="4">
    <source>
        <dbReference type="ARBA" id="ARBA00023136"/>
    </source>
</evidence>
<evidence type="ECO:0000256" key="2">
    <source>
        <dbReference type="ARBA" id="ARBA00022692"/>
    </source>
</evidence>
<sequence length="521" mass="59517">MSFGGDSANSFVMHGEKGPEDITRIDAKKDLGIWLSPNLSFSLHLEKSAQKAFAVLRMIRRTFSRITRTDFQILYGAYVRPLLEYANPVVYSGRTKDVILIERVQRAATKMVAGLKSMDYETRLVVLDLFPLEYRRLRGDLILTYALFEQGLANRFFTVDPANTRRGHAGPEYNSVRGIIRRQVKVSVRADREVKWTQKAKEMEEAQKASSALILFQLIRATGPRKPPVSETIKHQNGTTIWNKEEQLDRWAEYFEQQLSWPPDSTRLEPTDFWMCESMWRALHKLPYTKRCPSGMPTPFLFNFVLDEIMRRTLEGLQNPGVQMVCEENLVDLEYADDIVLMFEEEEKAQVFLDELTKVIPPFGMQFALTKCKVMLVHMRSRNAPLTIQGEVLEVVENFTYLGSSNCTVTDESNFTVYSHSCFPHFSASFIMDDAVEKPVGSRKLGRLATSYPEVVGIGLFTGYVLFNGMYNFALGRNEVASRMMRWRIYGQASAIGLAALIALLSFRRLHGTEEAPNRNA</sequence>
<dbReference type="EMBL" id="DF143925">
    <property type="protein sequence ID" value="GAA54800.1"/>
    <property type="molecule type" value="Genomic_DNA"/>
</dbReference>
<dbReference type="PANTHER" id="PTHR47027:SF20">
    <property type="entry name" value="REVERSE TRANSCRIPTASE-LIKE PROTEIN WITH RNA-DIRECTED DNA POLYMERASE DOMAIN"/>
    <property type="match status" value="1"/>
</dbReference>
<dbReference type="InterPro" id="IPR000477">
    <property type="entry name" value="RT_dom"/>
</dbReference>